<comment type="subunit">
    <text evidence="9">Component of the Sec protein translocase complex. Heterotrimer consisting of SecY, SecE and SecG subunits. The heterotrimers can form oligomers, although 1 heterotrimer is thought to be able to translocate proteins. Interacts with the ribosome. Interacts with SecDF, and other proteins may be involved. Interacts with SecA.</text>
</comment>
<evidence type="ECO:0000256" key="6">
    <source>
        <dbReference type="ARBA" id="ARBA00022989"/>
    </source>
</evidence>
<dbReference type="InterPro" id="IPR001901">
    <property type="entry name" value="Translocase_SecE/Sec61-g"/>
</dbReference>
<keyword evidence="3 9" id="KW-1003">Cell membrane</keyword>
<comment type="subcellular location">
    <subcellularLocation>
        <location evidence="9">Cell membrane</location>
        <topology evidence="9">Single-pass membrane protein</topology>
    </subcellularLocation>
    <subcellularLocation>
        <location evidence="1">Membrane</location>
    </subcellularLocation>
</comment>
<proteinExistence type="inferred from homology"/>
<keyword evidence="2 9" id="KW-0813">Transport</keyword>
<dbReference type="PANTHER" id="PTHR33910">
    <property type="entry name" value="PROTEIN TRANSLOCASE SUBUNIT SECE"/>
    <property type="match status" value="1"/>
</dbReference>
<comment type="caution">
    <text evidence="10">The sequence shown here is derived from an EMBL/GenBank/DDBJ whole genome shotgun (WGS) entry which is preliminary data.</text>
</comment>
<dbReference type="RefSeq" id="WP_262122695.1">
    <property type="nucleotide sequence ID" value="NZ_JBGMEI010000002.1"/>
</dbReference>
<evidence type="ECO:0000256" key="8">
    <source>
        <dbReference type="ARBA" id="ARBA00023136"/>
    </source>
</evidence>
<reference evidence="10 11" key="1">
    <citation type="journal article" date="2025" name="Anaerobe">
        <title>Description of Anaerococcus kampingiae sp. nov., Anaerococcus groningensis sp. nov., Anaerococcus martiniensis sp. nov., and Anaerococcus cruorum sp. nov., isolated from human clinical specimens.</title>
        <authorList>
            <person name="Boiten K.E."/>
            <person name="Meijer J."/>
            <person name="van Wezel E.M."/>
            <person name="Veloo A.C.M."/>
        </authorList>
    </citation>
    <scope>NUCLEOTIDE SEQUENCE [LARGE SCALE GENOMIC DNA]</scope>
    <source>
        <strain evidence="10 11">ENR0831</strain>
    </source>
</reference>
<gene>
    <name evidence="9 10" type="primary">secE</name>
    <name evidence="10" type="ORF">ACCQ41_01465</name>
</gene>
<comment type="function">
    <text evidence="9">Essential subunit of the Sec protein translocation channel SecYEG. Clamps together the 2 halves of SecY. May contact the channel plug during translocation.</text>
</comment>
<dbReference type="Proteomes" id="UP001637996">
    <property type="component" value="Unassembled WGS sequence"/>
</dbReference>
<keyword evidence="6 9" id="KW-1133">Transmembrane helix</keyword>
<dbReference type="InterPro" id="IPR005807">
    <property type="entry name" value="SecE_bac"/>
</dbReference>
<dbReference type="HAMAP" id="MF_00422">
    <property type="entry name" value="SecE"/>
    <property type="match status" value="1"/>
</dbReference>
<accession>A0ABW9M696</accession>
<organism evidence="10 11">
    <name type="scientific">Anaerococcus martiniensis</name>
    <dbReference type="NCBI Taxonomy" id="3115615"/>
    <lineage>
        <taxon>Bacteria</taxon>
        <taxon>Bacillati</taxon>
        <taxon>Bacillota</taxon>
        <taxon>Tissierellia</taxon>
        <taxon>Tissierellales</taxon>
        <taxon>Peptoniphilaceae</taxon>
        <taxon>Anaerococcus</taxon>
    </lineage>
</organism>
<dbReference type="InterPro" id="IPR038379">
    <property type="entry name" value="SecE_sf"/>
</dbReference>
<keyword evidence="11" id="KW-1185">Reference proteome</keyword>
<evidence type="ECO:0000256" key="1">
    <source>
        <dbReference type="ARBA" id="ARBA00004370"/>
    </source>
</evidence>
<comment type="similarity">
    <text evidence="9">Belongs to the SecE/SEC61-gamma family.</text>
</comment>
<name>A0ABW9M696_9FIRM</name>
<dbReference type="NCBIfam" id="TIGR00964">
    <property type="entry name" value="secE_bact"/>
    <property type="match status" value="1"/>
</dbReference>
<evidence type="ECO:0000313" key="10">
    <source>
        <dbReference type="EMBL" id="MFO3664925.1"/>
    </source>
</evidence>
<dbReference type="Pfam" id="PF00584">
    <property type="entry name" value="SecE"/>
    <property type="match status" value="1"/>
</dbReference>
<dbReference type="EMBL" id="JBGMEI010000002">
    <property type="protein sequence ID" value="MFO3664925.1"/>
    <property type="molecule type" value="Genomic_DNA"/>
</dbReference>
<dbReference type="PANTHER" id="PTHR33910:SF1">
    <property type="entry name" value="PROTEIN TRANSLOCASE SUBUNIT SECE"/>
    <property type="match status" value="1"/>
</dbReference>
<feature type="transmembrane region" description="Helical" evidence="9">
    <location>
        <begin position="27"/>
        <end position="48"/>
    </location>
</feature>
<evidence type="ECO:0000313" key="11">
    <source>
        <dbReference type="Proteomes" id="UP001637996"/>
    </source>
</evidence>
<keyword evidence="8 9" id="KW-0472">Membrane</keyword>
<keyword evidence="7 9" id="KW-0811">Translocation</keyword>
<evidence type="ECO:0000256" key="4">
    <source>
        <dbReference type="ARBA" id="ARBA00022692"/>
    </source>
</evidence>
<protein>
    <recommendedName>
        <fullName evidence="9">Protein translocase subunit SecE</fullName>
    </recommendedName>
</protein>
<evidence type="ECO:0000256" key="5">
    <source>
        <dbReference type="ARBA" id="ARBA00022927"/>
    </source>
</evidence>
<evidence type="ECO:0000256" key="7">
    <source>
        <dbReference type="ARBA" id="ARBA00023010"/>
    </source>
</evidence>
<keyword evidence="4 9" id="KW-0812">Transmembrane</keyword>
<evidence type="ECO:0000256" key="3">
    <source>
        <dbReference type="ARBA" id="ARBA00022475"/>
    </source>
</evidence>
<dbReference type="Gene3D" id="1.20.5.1030">
    <property type="entry name" value="Preprotein translocase secy subunit"/>
    <property type="match status" value="1"/>
</dbReference>
<sequence length="63" mass="7429">MAKKEEGFFSSVRRERKKIQWPSKKTTIEYTLLVLVISIITGVIIWFLDEIVFSNLLKLLINM</sequence>
<evidence type="ECO:0000256" key="9">
    <source>
        <dbReference type="HAMAP-Rule" id="MF_00422"/>
    </source>
</evidence>
<evidence type="ECO:0000256" key="2">
    <source>
        <dbReference type="ARBA" id="ARBA00022448"/>
    </source>
</evidence>
<keyword evidence="5 9" id="KW-0653">Protein transport</keyword>